<keyword evidence="1" id="KW-0560">Oxidoreductase</keyword>
<accession>A0ABV3SDK5</accession>
<dbReference type="Proteomes" id="UP001556692">
    <property type="component" value="Unassembled WGS sequence"/>
</dbReference>
<gene>
    <name evidence="1" type="ORF">ABGN05_03890</name>
</gene>
<proteinExistence type="predicted"/>
<dbReference type="RefSeq" id="WP_367952671.1">
    <property type="nucleotide sequence ID" value="NZ_JBDPGJ010000001.1"/>
</dbReference>
<dbReference type="InterPro" id="IPR015946">
    <property type="entry name" value="KH_dom-like_a/b"/>
</dbReference>
<protein>
    <submittedName>
        <fullName evidence="1">OsmC family protein</fullName>
        <ecNumber evidence="1">1.11.1.-</ecNumber>
    </submittedName>
</protein>
<comment type="caution">
    <text evidence="1">The sequence shown here is derived from an EMBL/GenBank/DDBJ whole genome shotgun (WGS) entry which is preliminary data.</text>
</comment>
<dbReference type="GO" id="GO:0004601">
    <property type="term" value="F:peroxidase activity"/>
    <property type="evidence" value="ECO:0007669"/>
    <property type="project" value="UniProtKB-KW"/>
</dbReference>
<dbReference type="InterPro" id="IPR036102">
    <property type="entry name" value="OsmC/Ohrsf"/>
</dbReference>
<keyword evidence="2" id="KW-1185">Reference proteome</keyword>
<dbReference type="Pfam" id="PF02566">
    <property type="entry name" value="OsmC"/>
    <property type="match status" value="1"/>
</dbReference>
<evidence type="ECO:0000313" key="1">
    <source>
        <dbReference type="EMBL" id="MEX0404802.1"/>
    </source>
</evidence>
<name>A0ABV3SDK5_9HYPH</name>
<dbReference type="EMBL" id="JBDPGJ010000001">
    <property type="protein sequence ID" value="MEX0404802.1"/>
    <property type="molecule type" value="Genomic_DNA"/>
</dbReference>
<dbReference type="InterPro" id="IPR003718">
    <property type="entry name" value="OsmC/Ohr_fam"/>
</dbReference>
<organism evidence="1 2">
    <name type="scientific">Aquibium pacificus</name>
    <dbReference type="NCBI Taxonomy" id="3153579"/>
    <lineage>
        <taxon>Bacteria</taxon>
        <taxon>Pseudomonadati</taxon>
        <taxon>Pseudomonadota</taxon>
        <taxon>Alphaproteobacteria</taxon>
        <taxon>Hyphomicrobiales</taxon>
        <taxon>Phyllobacteriaceae</taxon>
        <taxon>Aquibium</taxon>
    </lineage>
</organism>
<dbReference type="Gene3D" id="3.30.300.20">
    <property type="match status" value="1"/>
</dbReference>
<sequence length="134" mass="13457">MVSISVNLANIAGTEAALGWAGAHTLVADRPAGKAGGKGLGFNGGELLALAIGGCFANDLRYVAHAKGVALGKIELGVTLDLEGEPLIVTGARMAVTCETTDGSDPRPVIEEAKADSTVSNSIIRGFPVTIEAG</sequence>
<dbReference type="SUPFAM" id="SSF82784">
    <property type="entry name" value="OsmC-like"/>
    <property type="match status" value="1"/>
</dbReference>
<evidence type="ECO:0000313" key="2">
    <source>
        <dbReference type="Proteomes" id="UP001556692"/>
    </source>
</evidence>
<reference evidence="1 2" key="1">
    <citation type="submission" date="2024-05" db="EMBL/GenBank/DDBJ databases">
        <authorList>
            <person name="Jiang F."/>
        </authorList>
    </citation>
    <scope>NUCLEOTIDE SEQUENCE [LARGE SCALE GENOMIC DNA]</scope>
    <source>
        <strain evidence="1 2">LZ166</strain>
    </source>
</reference>
<dbReference type="EC" id="1.11.1.-" evidence="1"/>
<keyword evidence="1" id="KW-0575">Peroxidase</keyword>